<dbReference type="HOGENOM" id="CLU_068979_9_0_14"/>
<gene>
    <name evidence="2" type="primary">pncA</name>
    <name evidence="2" type="ORF">MCAN360_0503</name>
</gene>
<organism evidence="2 3">
    <name type="scientific">Metamycoplasma canadense</name>
    <dbReference type="NCBI Taxonomy" id="29554"/>
    <lineage>
        <taxon>Bacteria</taxon>
        <taxon>Bacillati</taxon>
        <taxon>Mycoplasmatota</taxon>
        <taxon>Mycoplasmoidales</taxon>
        <taxon>Metamycoplasmataceae</taxon>
        <taxon>Metamycoplasma</taxon>
    </lineage>
</organism>
<dbReference type="STRING" id="29554.MCAN360_0503"/>
<dbReference type="OrthoDB" id="9796485at2"/>
<keyword evidence="3" id="KW-1185">Reference proteome</keyword>
<dbReference type="GO" id="GO:0019365">
    <property type="term" value="P:pyridine nucleotide salvage"/>
    <property type="evidence" value="ECO:0007669"/>
    <property type="project" value="InterPro"/>
</dbReference>
<dbReference type="KEGG" id="mcan:MCAN360_0503"/>
<dbReference type="Proteomes" id="UP000031641">
    <property type="component" value="Chromosome"/>
</dbReference>
<dbReference type="PANTHER" id="PTHR47297">
    <property type="match status" value="1"/>
</dbReference>
<dbReference type="EMBL" id="AP014631">
    <property type="protein sequence ID" value="BAP39626.1"/>
    <property type="molecule type" value="Genomic_DNA"/>
</dbReference>
<reference evidence="3" key="1">
    <citation type="journal article" date="2014" name="Genome Announc.">
        <title>Complete Genome Sequence of Mycoplasma canadense Strain HAZ 360_1 from Bovine Mastitic Milk in Japan.</title>
        <authorList>
            <person name="Hata E."/>
        </authorList>
    </citation>
    <scope>NUCLEOTIDE SEQUENCE [LARGE SCALE GENOMIC DNA]</scope>
    <source>
        <strain evidence="3">HAZ360_1</strain>
    </source>
</reference>
<dbReference type="GO" id="GO:0008936">
    <property type="term" value="F:nicotinamidase activity"/>
    <property type="evidence" value="ECO:0007669"/>
    <property type="project" value="InterPro"/>
</dbReference>
<sequence>MKKIIFVIDMLNGFCKIGNLSSMYIDKLVPKIRNFLLNNKNEEIIFMNDWHSINDIELKTYCQHCLKNTDEVEIVDDLKEFAKNIVYKNTTNSFWAFENKNFFDNYDNFEIIGCCTDICVLQFALTLKTYFNSKNQDKNIIVYSNLVDTFQTKNHNRKKFHKFALKLMENSGIIIK</sequence>
<dbReference type="AlphaFoldDB" id="A0A077L748"/>
<evidence type="ECO:0000259" key="1">
    <source>
        <dbReference type="Pfam" id="PF00857"/>
    </source>
</evidence>
<dbReference type="InterPro" id="IPR036380">
    <property type="entry name" value="Isochorismatase-like_sf"/>
</dbReference>
<evidence type="ECO:0000313" key="2">
    <source>
        <dbReference type="EMBL" id="BAP39626.1"/>
    </source>
</evidence>
<dbReference type="PANTHER" id="PTHR47297:SF2">
    <property type="entry name" value="OS02G0606800 PROTEIN"/>
    <property type="match status" value="1"/>
</dbReference>
<dbReference type="InterPro" id="IPR000868">
    <property type="entry name" value="Isochorismatase-like_dom"/>
</dbReference>
<feature type="domain" description="Isochorismatase-like" evidence="1">
    <location>
        <begin position="4"/>
        <end position="169"/>
    </location>
</feature>
<dbReference type="InterPro" id="IPR044717">
    <property type="entry name" value="NIC1"/>
</dbReference>
<dbReference type="Pfam" id="PF00857">
    <property type="entry name" value="Isochorismatase"/>
    <property type="match status" value="1"/>
</dbReference>
<accession>A0A077L748</accession>
<protein>
    <recommendedName>
        <fullName evidence="1">Isochorismatase-like domain-containing protein</fullName>
    </recommendedName>
</protein>
<name>A0A077L748_9BACT</name>
<dbReference type="RefSeq" id="WP_045433900.1">
    <property type="nucleotide sequence ID" value="NZ_AP014631.1"/>
</dbReference>
<proteinExistence type="predicted"/>
<dbReference type="SUPFAM" id="SSF52499">
    <property type="entry name" value="Isochorismatase-like hydrolases"/>
    <property type="match status" value="1"/>
</dbReference>
<evidence type="ECO:0000313" key="3">
    <source>
        <dbReference type="Proteomes" id="UP000031641"/>
    </source>
</evidence>
<dbReference type="Gene3D" id="3.40.50.850">
    <property type="entry name" value="Isochorismatase-like"/>
    <property type="match status" value="1"/>
</dbReference>